<evidence type="ECO:0000313" key="2">
    <source>
        <dbReference type="Proteomes" id="UP000515369"/>
    </source>
</evidence>
<protein>
    <submittedName>
        <fullName evidence="1">Family 1 glycosylhydrolase</fullName>
    </submittedName>
</protein>
<dbReference type="Pfam" id="PF00232">
    <property type="entry name" value="Glyco_hydro_1"/>
    <property type="match status" value="1"/>
</dbReference>
<dbReference type="InterPro" id="IPR051923">
    <property type="entry name" value="Glycosyl_Hydrolase_39"/>
</dbReference>
<dbReference type="PANTHER" id="PTHR12631">
    <property type="entry name" value="ALPHA-L-IDURONIDASE"/>
    <property type="match status" value="1"/>
</dbReference>
<accession>A0A7G5GZB8</accession>
<dbReference type="Proteomes" id="UP000515369">
    <property type="component" value="Chromosome"/>
</dbReference>
<dbReference type="AlphaFoldDB" id="A0A7G5GZB8"/>
<keyword evidence="1" id="KW-0378">Hydrolase</keyword>
<dbReference type="PANTHER" id="PTHR12631:SF10">
    <property type="entry name" value="BETA-XYLOSIDASE-LIKE PROTEIN-RELATED"/>
    <property type="match status" value="1"/>
</dbReference>
<sequence length="293" mass="33955">MVTQFLFATGIENSNPTIQGGTYRQDELAKCGHYQHWQTDFDLVEQLGIRFLRYGPPIHTTFLGQGKYDWAFADLTFGELRKRDIVPIVDLCHFGVPDWIGNFQNPDFPALFAGYARAFAQRFPWVQLYTPVNEMYICHVITRQYHDRYRLPVMHTETNLWQGPNGDEAVNWLWKEWANVLRVRNDGVPMIGFTWYSLTDQVDWDSALRENNGNVNPLGLCDLNRQIRPVGQAYKQLISDWKQVLPAQSVCLEVPIVMPSESNQPWAYQKQTEAKQARQRVANAVSKDNQTIE</sequence>
<dbReference type="GO" id="GO:0004553">
    <property type="term" value="F:hydrolase activity, hydrolyzing O-glycosyl compounds"/>
    <property type="evidence" value="ECO:0007669"/>
    <property type="project" value="InterPro"/>
</dbReference>
<keyword evidence="2" id="KW-1185">Reference proteome</keyword>
<gene>
    <name evidence="1" type="ORF">H3H32_04450</name>
</gene>
<dbReference type="Gene3D" id="3.20.20.80">
    <property type="entry name" value="Glycosidases"/>
    <property type="match status" value="2"/>
</dbReference>
<proteinExistence type="predicted"/>
<dbReference type="InterPro" id="IPR001360">
    <property type="entry name" value="Glyco_hydro_1"/>
</dbReference>
<dbReference type="EMBL" id="CP059732">
    <property type="protein sequence ID" value="QMW04210.1"/>
    <property type="molecule type" value="Genomic_DNA"/>
</dbReference>
<organism evidence="1 2">
    <name type="scientific">Spirosoma foliorum</name>
    <dbReference type="NCBI Taxonomy" id="2710596"/>
    <lineage>
        <taxon>Bacteria</taxon>
        <taxon>Pseudomonadati</taxon>
        <taxon>Bacteroidota</taxon>
        <taxon>Cytophagia</taxon>
        <taxon>Cytophagales</taxon>
        <taxon>Cytophagaceae</taxon>
        <taxon>Spirosoma</taxon>
    </lineage>
</organism>
<dbReference type="GO" id="GO:0005975">
    <property type="term" value="P:carbohydrate metabolic process"/>
    <property type="evidence" value="ECO:0007669"/>
    <property type="project" value="InterPro"/>
</dbReference>
<name>A0A7G5GZB8_9BACT</name>
<dbReference type="RefSeq" id="WP_182461464.1">
    <property type="nucleotide sequence ID" value="NZ_CP059732.1"/>
</dbReference>
<reference evidence="1 2" key="1">
    <citation type="submission" date="2020-07" db="EMBL/GenBank/DDBJ databases">
        <title>Spirosoma foliorum sp. nov., isolated from the leaves on the Nejang mountain Korea, Republic of.</title>
        <authorList>
            <person name="Ho H."/>
            <person name="Lee Y.-J."/>
            <person name="Nurcahyanto D.-A."/>
            <person name="Kim S.-G."/>
        </authorList>
    </citation>
    <scope>NUCLEOTIDE SEQUENCE [LARGE SCALE GENOMIC DNA]</scope>
    <source>
        <strain evidence="1 2">PL0136</strain>
    </source>
</reference>
<evidence type="ECO:0000313" key="1">
    <source>
        <dbReference type="EMBL" id="QMW04210.1"/>
    </source>
</evidence>
<dbReference type="InterPro" id="IPR017853">
    <property type="entry name" value="GH"/>
</dbReference>
<dbReference type="KEGG" id="sfol:H3H32_04450"/>
<dbReference type="SUPFAM" id="SSF51445">
    <property type="entry name" value="(Trans)glycosidases"/>
    <property type="match status" value="1"/>
</dbReference>